<comment type="similarity">
    <text evidence="1">Belongs to the metallo-dependent hydrolases superfamily. CpsB/CapC family.</text>
</comment>
<dbReference type="GO" id="GO:0004725">
    <property type="term" value="F:protein tyrosine phosphatase activity"/>
    <property type="evidence" value="ECO:0007669"/>
    <property type="project" value="UniProtKB-EC"/>
</dbReference>
<keyword evidence="7" id="KW-1185">Reference proteome</keyword>
<evidence type="ECO:0000256" key="2">
    <source>
        <dbReference type="ARBA" id="ARBA00013064"/>
    </source>
</evidence>
<dbReference type="SUPFAM" id="SSF89550">
    <property type="entry name" value="PHP domain-like"/>
    <property type="match status" value="1"/>
</dbReference>
<proteinExistence type="inferred from homology"/>
<dbReference type="PANTHER" id="PTHR39181:SF1">
    <property type="entry name" value="TYROSINE-PROTEIN PHOSPHATASE YWQE"/>
    <property type="match status" value="1"/>
</dbReference>
<evidence type="ECO:0000313" key="6">
    <source>
        <dbReference type="EMBL" id="QHQ59976.1"/>
    </source>
</evidence>
<dbReference type="GO" id="GO:0030145">
    <property type="term" value="F:manganese ion binding"/>
    <property type="evidence" value="ECO:0007669"/>
    <property type="project" value="InterPro"/>
</dbReference>
<dbReference type="RefSeq" id="WP_161836812.1">
    <property type="nucleotide sequence ID" value="NZ_CP048000.1"/>
</dbReference>
<dbReference type="EC" id="3.1.3.48" evidence="2"/>
<protein>
    <recommendedName>
        <fullName evidence="2">protein-tyrosine-phosphatase</fullName>
        <ecNumber evidence="2">3.1.3.48</ecNumber>
    </recommendedName>
</protein>
<keyword evidence="3" id="KW-0378">Hydrolase</keyword>
<dbReference type="Proteomes" id="UP000464314">
    <property type="component" value="Chromosome"/>
</dbReference>
<dbReference type="PANTHER" id="PTHR39181">
    <property type="entry name" value="TYROSINE-PROTEIN PHOSPHATASE YWQE"/>
    <property type="match status" value="1"/>
</dbReference>
<organism evidence="6 7">
    <name type="scientific">Anaerocolumna sedimenticola</name>
    <dbReference type="NCBI Taxonomy" id="2696063"/>
    <lineage>
        <taxon>Bacteria</taxon>
        <taxon>Bacillati</taxon>
        <taxon>Bacillota</taxon>
        <taxon>Clostridia</taxon>
        <taxon>Lachnospirales</taxon>
        <taxon>Lachnospiraceae</taxon>
        <taxon>Anaerocolumna</taxon>
    </lineage>
</organism>
<dbReference type="PIRSF" id="PIRSF016557">
    <property type="entry name" value="Caps_synth_CpsB"/>
    <property type="match status" value="1"/>
</dbReference>
<evidence type="ECO:0000313" key="7">
    <source>
        <dbReference type="Proteomes" id="UP000464314"/>
    </source>
</evidence>
<accession>A0A6P1TJ84</accession>
<comment type="catalytic activity">
    <reaction evidence="5">
        <text>O-phospho-L-tyrosyl-[protein] + H2O = L-tyrosyl-[protein] + phosphate</text>
        <dbReference type="Rhea" id="RHEA:10684"/>
        <dbReference type="Rhea" id="RHEA-COMP:10136"/>
        <dbReference type="Rhea" id="RHEA-COMP:20101"/>
        <dbReference type="ChEBI" id="CHEBI:15377"/>
        <dbReference type="ChEBI" id="CHEBI:43474"/>
        <dbReference type="ChEBI" id="CHEBI:46858"/>
        <dbReference type="ChEBI" id="CHEBI:61978"/>
        <dbReference type="EC" id="3.1.3.48"/>
    </reaction>
</comment>
<gene>
    <name evidence="6" type="ORF">Ana3638_03590</name>
</gene>
<dbReference type="InterPro" id="IPR016667">
    <property type="entry name" value="Caps_polysacc_synth_CpsB/CapC"/>
</dbReference>
<dbReference type="Gene3D" id="3.20.20.140">
    <property type="entry name" value="Metal-dependent hydrolases"/>
    <property type="match status" value="1"/>
</dbReference>
<sequence length="241" mass="27737">MEGYIDIHSHILPGLDDGAESMEQTINMFKIAYEEGIRTIIATPHFYTGGKIPSLPELIDCRNRVTEELNKSLPEMILNLGGEIYYSHECIKLLKNKQIPALADSRYLLVEFSVMADYPYMKKAVQEILINGYIPILAHIERYDNLVKDLEQVQEVIHMGAYVQINAQSIIGDNGFTYKRITRKLLKNNLVHIIATDSHSDEEKSPRLKKCAAYLTKKYGEAYTNELLRENQKKIIRNQYI</sequence>
<dbReference type="Pfam" id="PF19567">
    <property type="entry name" value="CpsB_CapC"/>
    <property type="match status" value="1"/>
</dbReference>
<reference evidence="6 7" key="1">
    <citation type="submission" date="2020-01" db="EMBL/GenBank/DDBJ databases">
        <title>Genome analysis of Anaerocolumna sp. CBA3638.</title>
        <authorList>
            <person name="Kim J."/>
            <person name="Roh S.W."/>
        </authorList>
    </citation>
    <scope>NUCLEOTIDE SEQUENCE [LARGE SCALE GENOMIC DNA]</scope>
    <source>
        <strain evidence="6 7">CBA3638</strain>
    </source>
</reference>
<evidence type="ECO:0000256" key="1">
    <source>
        <dbReference type="ARBA" id="ARBA00005750"/>
    </source>
</evidence>
<evidence type="ECO:0000256" key="3">
    <source>
        <dbReference type="ARBA" id="ARBA00022801"/>
    </source>
</evidence>
<dbReference type="KEGG" id="anr:Ana3638_03590"/>
<keyword evidence="4" id="KW-0904">Protein phosphatase</keyword>
<dbReference type="InterPro" id="IPR016195">
    <property type="entry name" value="Pol/histidinol_Pase-like"/>
</dbReference>
<evidence type="ECO:0000256" key="4">
    <source>
        <dbReference type="ARBA" id="ARBA00022912"/>
    </source>
</evidence>
<dbReference type="AlphaFoldDB" id="A0A6P1TJ84"/>
<name>A0A6P1TJ84_9FIRM</name>
<evidence type="ECO:0000256" key="5">
    <source>
        <dbReference type="ARBA" id="ARBA00051722"/>
    </source>
</evidence>
<dbReference type="EMBL" id="CP048000">
    <property type="protein sequence ID" value="QHQ59976.1"/>
    <property type="molecule type" value="Genomic_DNA"/>
</dbReference>